<dbReference type="AlphaFoldDB" id="A0AA36CJE5"/>
<accession>A0AA36CJE5</accession>
<dbReference type="Proteomes" id="UP001177023">
    <property type="component" value="Unassembled WGS sequence"/>
</dbReference>
<evidence type="ECO:0000313" key="2">
    <source>
        <dbReference type="Proteomes" id="UP001177023"/>
    </source>
</evidence>
<keyword evidence="2" id="KW-1185">Reference proteome</keyword>
<sequence>MCLLCNSVAASTMTTEALFCPQGNENIPVRIPNVHPCSTIRQNSLYTNITILQRVPQETHHVAWLCKRVRTTKCVNYYFFKGETTFTEQNFLEPNEQDCDGLADRIKQGDDGWLESDGWSHGPVEEPEDSRNYFFQTICYNATWHLFKKGTVISDEYELESKLLEDHSCISTPKIQEDVEKCRSYQSFLYWITEPYRADLEKNVTLYEGAAYITAEEVLVPESSINLKIDNSRKADDDEDGLKWFHTIDSNTYFGFKTTVDVVEELFEARQDLVADLNIHNARLKRTPGTIQIEDEHARSIYKNFARKEREAGRHKRNVNEDEDELFHKYAFPSRKNSISKDWRR</sequence>
<reference evidence="1" key="1">
    <citation type="submission" date="2023-06" db="EMBL/GenBank/DDBJ databases">
        <authorList>
            <person name="Delattre M."/>
        </authorList>
    </citation>
    <scope>NUCLEOTIDE SEQUENCE</scope>
    <source>
        <strain evidence="1">AF72</strain>
    </source>
</reference>
<comment type="caution">
    <text evidence="1">The sequence shown here is derived from an EMBL/GenBank/DDBJ whole genome shotgun (WGS) entry which is preliminary data.</text>
</comment>
<name>A0AA36CJE5_9BILA</name>
<protein>
    <submittedName>
        <fullName evidence="1">Uncharacterized protein</fullName>
    </submittedName>
</protein>
<evidence type="ECO:0000313" key="1">
    <source>
        <dbReference type="EMBL" id="CAJ0569477.1"/>
    </source>
</evidence>
<proteinExistence type="predicted"/>
<organism evidence="1 2">
    <name type="scientific">Mesorhabditis spiculigera</name>
    <dbReference type="NCBI Taxonomy" id="96644"/>
    <lineage>
        <taxon>Eukaryota</taxon>
        <taxon>Metazoa</taxon>
        <taxon>Ecdysozoa</taxon>
        <taxon>Nematoda</taxon>
        <taxon>Chromadorea</taxon>
        <taxon>Rhabditida</taxon>
        <taxon>Rhabditina</taxon>
        <taxon>Rhabditomorpha</taxon>
        <taxon>Rhabditoidea</taxon>
        <taxon>Rhabditidae</taxon>
        <taxon>Mesorhabditinae</taxon>
        <taxon>Mesorhabditis</taxon>
    </lineage>
</organism>
<feature type="non-terminal residue" evidence="1">
    <location>
        <position position="345"/>
    </location>
</feature>
<gene>
    <name evidence="1" type="ORF">MSPICULIGERA_LOCUS7956</name>
</gene>
<dbReference type="EMBL" id="CATQJA010002036">
    <property type="protein sequence ID" value="CAJ0569477.1"/>
    <property type="molecule type" value="Genomic_DNA"/>
</dbReference>